<dbReference type="Gene3D" id="3.30.565.10">
    <property type="entry name" value="Histidine kinase-like ATPase, C-terminal domain"/>
    <property type="match status" value="1"/>
</dbReference>
<dbReference type="EMBL" id="AOIM01000007">
    <property type="protein sequence ID" value="ELY95680.1"/>
    <property type="molecule type" value="Genomic_DNA"/>
</dbReference>
<dbReference type="PROSITE" id="PS50113">
    <property type="entry name" value="PAC"/>
    <property type="match status" value="2"/>
</dbReference>
<dbReference type="SUPFAM" id="SSF55785">
    <property type="entry name" value="PYP-like sensor domain (PAS domain)"/>
    <property type="match status" value="3"/>
</dbReference>
<evidence type="ECO:0000259" key="8">
    <source>
        <dbReference type="PROSITE" id="PS50112"/>
    </source>
</evidence>
<feature type="domain" description="PAS" evidence="8">
    <location>
        <begin position="290"/>
        <end position="332"/>
    </location>
</feature>
<dbReference type="Gene3D" id="3.40.50.2300">
    <property type="match status" value="1"/>
</dbReference>
<comment type="caution">
    <text evidence="4">Lacks conserved residue(s) required for the propagation of feature annotation.</text>
</comment>
<dbReference type="Proteomes" id="UP000011519">
    <property type="component" value="Unassembled WGS sequence"/>
</dbReference>
<dbReference type="PANTHER" id="PTHR47429:SF2">
    <property type="entry name" value="PROTEIN TWIN LOV 1"/>
    <property type="match status" value="1"/>
</dbReference>
<dbReference type="PROSITE" id="PS50112">
    <property type="entry name" value="PAS"/>
    <property type="match status" value="3"/>
</dbReference>
<dbReference type="InterPro" id="IPR011006">
    <property type="entry name" value="CheY-like_superfamily"/>
</dbReference>
<proteinExistence type="predicted"/>
<dbReference type="InterPro" id="IPR036890">
    <property type="entry name" value="HATPase_C_sf"/>
</dbReference>
<dbReference type="InterPro" id="IPR000700">
    <property type="entry name" value="PAS-assoc_C"/>
</dbReference>
<reference evidence="10 11" key="1">
    <citation type="journal article" date="2014" name="PLoS Genet.">
        <title>Phylogenetically driven sequencing of extremely halophilic archaea reveals strategies for static and dynamic osmo-response.</title>
        <authorList>
            <person name="Becker E.A."/>
            <person name="Seitzer P.M."/>
            <person name="Tritt A."/>
            <person name="Larsen D."/>
            <person name="Krusor M."/>
            <person name="Yao A.I."/>
            <person name="Wu D."/>
            <person name="Madern D."/>
            <person name="Eisen J.A."/>
            <person name="Darling A.E."/>
            <person name="Facciotti M.T."/>
        </authorList>
    </citation>
    <scope>NUCLEOTIDE SEQUENCE [LARGE SCALE GENOMIC DNA]</scope>
    <source>
        <strain evidence="10 11">JCM 10989</strain>
    </source>
</reference>
<comment type="caution">
    <text evidence="10">The sequence shown here is derived from an EMBL/GenBank/DDBJ whole genome shotgun (WGS) entry which is preliminary data.</text>
</comment>
<dbReference type="OrthoDB" id="230688at2157"/>
<dbReference type="CDD" id="cd00130">
    <property type="entry name" value="PAS"/>
    <property type="match status" value="3"/>
</dbReference>
<feature type="domain" description="PAC" evidence="9">
    <location>
        <begin position="335"/>
        <end position="387"/>
    </location>
</feature>
<dbReference type="SUPFAM" id="SSF52172">
    <property type="entry name" value="CheY-like"/>
    <property type="match status" value="1"/>
</dbReference>
<dbReference type="SUPFAM" id="SSF55874">
    <property type="entry name" value="ATPase domain of HSP90 chaperone/DNA topoisomerase II/histidine kinase"/>
    <property type="match status" value="1"/>
</dbReference>
<dbReference type="PROSITE" id="PS50109">
    <property type="entry name" value="HIS_KIN"/>
    <property type="match status" value="1"/>
</dbReference>
<dbReference type="InterPro" id="IPR001789">
    <property type="entry name" value="Sig_transdc_resp-reg_receiver"/>
</dbReference>
<protein>
    <submittedName>
        <fullName evidence="10">HTR-like protein</fullName>
    </submittedName>
</protein>
<keyword evidence="3" id="KW-0157">Chromophore</keyword>
<feature type="domain" description="Response regulatory" evidence="7">
    <location>
        <begin position="5"/>
        <end position="133"/>
    </location>
</feature>
<dbReference type="SMART" id="SM00086">
    <property type="entry name" value="PAC"/>
    <property type="match status" value="2"/>
</dbReference>
<dbReference type="InterPro" id="IPR000014">
    <property type="entry name" value="PAS"/>
</dbReference>
<dbReference type="SMART" id="SM00091">
    <property type="entry name" value="PAS"/>
    <property type="match status" value="3"/>
</dbReference>
<feature type="domain" description="PAC" evidence="9">
    <location>
        <begin position="458"/>
        <end position="512"/>
    </location>
</feature>
<dbReference type="Pfam" id="PF02518">
    <property type="entry name" value="HATPase_c"/>
    <property type="match status" value="1"/>
</dbReference>
<dbReference type="InterPro" id="IPR001610">
    <property type="entry name" value="PAC"/>
</dbReference>
<evidence type="ECO:0000259" key="9">
    <source>
        <dbReference type="PROSITE" id="PS50113"/>
    </source>
</evidence>
<dbReference type="NCBIfam" id="TIGR00229">
    <property type="entry name" value="sensory_box"/>
    <property type="match status" value="3"/>
</dbReference>
<sequence length="736" mass="81810">MHALHILHVDTDSAFSTYVSRAGGQRSDTATDTNTATATATVTTVDTAAAALEYLADDDHSIDCLVTEYDLPESDGLELLERVRETHPDIPFILFTGEGTEQVVSEAISAGATDYLEKTGGTEQYELLLSRIEKFVDRHRSSQERDRVYQALASATEGIGLLGSDGRYIYVNDAYAAVYGYEPEDLIGTHWKQLYPADEVERFTDDILPSLHRTGEWSGRSRGKRVTGETFPEKLSLTSLENGGHVCVVRDVSDQLAREQQFDTLADNLQGVVYRCGYDPDWPMQHVLGNVEEFLGYTAHSLETQRLLWRDVIHPEDREMVWETVQEAVSNDEPYNITYRVTTRCGETKWVIERGRGVPRVDGSVTTLEGLITDITARKERKQELEWKTKAMDEASMGIVIADPTEADTPITYVNKEFCELTGYDREDVLGRNCRFLQGPLTAESTVETVREGIANAEPVDVDILNYRRDGTPFWNNLQITPVFDDDGSVSYFVGFQTDVTARIEYERRIAVLHRILRHNIRNHLNVQLAQLEELLDSESNEEAAIENVRAPALSLLESSEKARRIESVLSSASFDPDTVPISSLLDRAYSSASLPEGEESVHVSREDGADPTVLAPPEVAVAFRELIENAVHHATDASPTVSITVETKTTTVASDGRTTAVVVVRIEDTNPHIAEMDRTRLLGNDESPVHHGSGLGLWLVNWLVTMSGGMIEHEAMDGGGNRISVALLRPEPQRS</sequence>
<keyword evidence="1" id="KW-0285">Flavoprotein</keyword>
<feature type="domain" description="PAS" evidence="8">
    <location>
        <begin position="144"/>
        <end position="198"/>
    </location>
</feature>
<dbReference type="SMART" id="SM00448">
    <property type="entry name" value="REC"/>
    <property type="match status" value="1"/>
</dbReference>
<evidence type="ECO:0000256" key="4">
    <source>
        <dbReference type="PROSITE-ProRule" id="PRU00169"/>
    </source>
</evidence>
<dbReference type="PATRIC" id="fig|1227493.4.peg.183"/>
<dbReference type="Gene3D" id="3.30.450.20">
    <property type="entry name" value="PAS domain"/>
    <property type="match status" value="3"/>
</dbReference>
<dbReference type="STRING" id="1227493.C483_01004"/>
<dbReference type="Pfam" id="PF08447">
    <property type="entry name" value="PAS_3"/>
    <property type="match status" value="1"/>
</dbReference>
<dbReference type="CDD" id="cd00156">
    <property type="entry name" value="REC"/>
    <property type="match status" value="1"/>
</dbReference>
<dbReference type="Pfam" id="PF13426">
    <property type="entry name" value="PAS_9"/>
    <property type="match status" value="2"/>
</dbReference>
<gene>
    <name evidence="10" type="ORF">C483_01004</name>
</gene>
<evidence type="ECO:0000259" key="7">
    <source>
        <dbReference type="PROSITE" id="PS50110"/>
    </source>
</evidence>
<dbReference type="GO" id="GO:0000160">
    <property type="term" value="P:phosphorelay signal transduction system"/>
    <property type="evidence" value="ECO:0007669"/>
    <property type="project" value="InterPro"/>
</dbReference>
<dbReference type="RefSeq" id="WP_006651477.1">
    <property type="nucleotide sequence ID" value="NZ_AOIM01000007.1"/>
</dbReference>
<evidence type="ECO:0000256" key="1">
    <source>
        <dbReference type="ARBA" id="ARBA00022630"/>
    </source>
</evidence>
<evidence type="ECO:0000256" key="5">
    <source>
        <dbReference type="SAM" id="Coils"/>
    </source>
</evidence>
<dbReference type="SMART" id="SM00387">
    <property type="entry name" value="HATPase_c"/>
    <property type="match status" value="1"/>
</dbReference>
<keyword evidence="11" id="KW-1185">Reference proteome</keyword>
<accession>M0AA97</accession>
<name>M0AA97_9EURY</name>
<feature type="domain" description="Histidine kinase" evidence="6">
    <location>
        <begin position="516"/>
        <end position="732"/>
    </location>
</feature>
<evidence type="ECO:0000259" key="6">
    <source>
        <dbReference type="PROSITE" id="PS50109"/>
    </source>
</evidence>
<keyword evidence="2" id="KW-0288">FMN</keyword>
<dbReference type="InterPro" id="IPR035965">
    <property type="entry name" value="PAS-like_dom_sf"/>
</dbReference>
<dbReference type="InterPro" id="IPR013655">
    <property type="entry name" value="PAS_fold_3"/>
</dbReference>
<evidence type="ECO:0000313" key="11">
    <source>
        <dbReference type="Proteomes" id="UP000011519"/>
    </source>
</evidence>
<dbReference type="PANTHER" id="PTHR47429">
    <property type="entry name" value="PROTEIN TWIN LOV 1"/>
    <property type="match status" value="1"/>
</dbReference>
<dbReference type="InterPro" id="IPR003594">
    <property type="entry name" value="HATPase_dom"/>
</dbReference>
<evidence type="ECO:0000256" key="2">
    <source>
        <dbReference type="ARBA" id="ARBA00022643"/>
    </source>
</evidence>
<organism evidence="10 11">
    <name type="scientific">Natrialba hulunbeirensis JCM 10989</name>
    <dbReference type="NCBI Taxonomy" id="1227493"/>
    <lineage>
        <taxon>Archaea</taxon>
        <taxon>Methanobacteriati</taxon>
        <taxon>Methanobacteriota</taxon>
        <taxon>Stenosarchaea group</taxon>
        <taxon>Halobacteria</taxon>
        <taxon>Halobacteriales</taxon>
        <taxon>Natrialbaceae</taxon>
        <taxon>Natrialba</taxon>
    </lineage>
</organism>
<dbReference type="AlphaFoldDB" id="M0AA97"/>
<evidence type="ECO:0000313" key="10">
    <source>
        <dbReference type="EMBL" id="ELY95680.1"/>
    </source>
</evidence>
<keyword evidence="5" id="KW-0175">Coiled coil</keyword>
<dbReference type="Pfam" id="PF00072">
    <property type="entry name" value="Response_reg"/>
    <property type="match status" value="1"/>
</dbReference>
<feature type="domain" description="PAS" evidence="8">
    <location>
        <begin position="384"/>
        <end position="457"/>
    </location>
</feature>
<evidence type="ECO:0000256" key="3">
    <source>
        <dbReference type="ARBA" id="ARBA00022991"/>
    </source>
</evidence>
<dbReference type="InterPro" id="IPR005467">
    <property type="entry name" value="His_kinase_dom"/>
</dbReference>
<dbReference type="PROSITE" id="PS50110">
    <property type="entry name" value="RESPONSE_REGULATORY"/>
    <property type="match status" value="1"/>
</dbReference>
<feature type="coiled-coil region" evidence="5">
    <location>
        <begin position="522"/>
        <end position="549"/>
    </location>
</feature>